<evidence type="ECO:0000313" key="7">
    <source>
        <dbReference type="Proteomes" id="UP001181693"/>
    </source>
</evidence>
<accession>A0AAV3A2Q9</accession>
<dbReference type="GO" id="GO:0003676">
    <property type="term" value="F:nucleic acid binding"/>
    <property type="evidence" value="ECO:0007669"/>
    <property type="project" value="InterPro"/>
</dbReference>
<dbReference type="InterPro" id="IPR036236">
    <property type="entry name" value="Znf_C2H2_sf"/>
</dbReference>
<dbReference type="Proteomes" id="UP001181693">
    <property type="component" value="Unassembled WGS sequence"/>
</dbReference>
<dbReference type="PROSITE" id="PS00028">
    <property type="entry name" value="ZINC_FINGER_C2H2_1"/>
    <property type="match status" value="1"/>
</dbReference>
<dbReference type="SUPFAM" id="SSF57667">
    <property type="entry name" value="beta-beta-alpha zinc fingers"/>
    <property type="match status" value="1"/>
</dbReference>
<evidence type="ECO:0000256" key="4">
    <source>
        <dbReference type="SAM" id="MobiDB-lite"/>
    </source>
</evidence>
<protein>
    <recommendedName>
        <fullName evidence="5">C2H2-type domain-containing protein</fullName>
    </recommendedName>
</protein>
<evidence type="ECO:0000256" key="3">
    <source>
        <dbReference type="ARBA" id="ARBA00022833"/>
    </source>
</evidence>
<dbReference type="InterPro" id="IPR013087">
    <property type="entry name" value="Znf_C2H2_type"/>
</dbReference>
<feature type="region of interest" description="Disordered" evidence="4">
    <location>
        <begin position="23"/>
        <end position="46"/>
    </location>
</feature>
<dbReference type="InterPro" id="IPR056345">
    <property type="entry name" value="Znf-C2H2_CIZ1"/>
</dbReference>
<dbReference type="InterPro" id="IPR022755">
    <property type="entry name" value="Znf_C2H2_jaz"/>
</dbReference>
<dbReference type="Pfam" id="PF23330">
    <property type="entry name" value="zf-C2H2_14"/>
    <property type="match status" value="1"/>
</dbReference>
<comment type="caution">
    <text evidence="6">The sequence shown here is derived from an EMBL/GenBank/DDBJ whole genome shotgun (WGS) entry which is preliminary data.</text>
</comment>
<dbReference type="Pfam" id="PF12171">
    <property type="entry name" value="zf-C2H2_jaz"/>
    <property type="match status" value="1"/>
</dbReference>
<dbReference type="SMART" id="SM00355">
    <property type="entry name" value="ZnF_C2H2"/>
    <property type="match status" value="3"/>
</dbReference>
<gene>
    <name evidence="6" type="ORF">GDO54_018019</name>
</gene>
<name>A0AAV3A2Q9_PYXAD</name>
<feature type="compositionally biased region" description="Basic and acidic residues" evidence="4">
    <location>
        <begin position="147"/>
        <end position="157"/>
    </location>
</feature>
<dbReference type="GO" id="GO:0008270">
    <property type="term" value="F:zinc ion binding"/>
    <property type="evidence" value="ECO:0007669"/>
    <property type="project" value="UniProtKB-KW"/>
</dbReference>
<reference evidence="6" key="1">
    <citation type="thesis" date="2020" institute="ProQuest LLC" country="789 East Eisenhower Parkway, Ann Arbor, MI, USA">
        <title>Comparative Genomics and Chromosome Evolution.</title>
        <authorList>
            <person name="Mudd A.B."/>
        </authorList>
    </citation>
    <scope>NUCLEOTIDE SEQUENCE</scope>
    <source>
        <strain evidence="6">1538</strain>
        <tissue evidence="6">Blood</tissue>
    </source>
</reference>
<dbReference type="AlphaFoldDB" id="A0AAV3A2Q9"/>
<feature type="compositionally biased region" description="Basic and acidic residues" evidence="4">
    <location>
        <begin position="210"/>
        <end position="219"/>
    </location>
</feature>
<feature type="region of interest" description="Disordered" evidence="4">
    <location>
        <begin position="444"/>
        <end position="479"/>
    </location>
</feature>
<evidence type="ECO:0000259" key="5">
    <source>
        <dbReference type="PROSITE" id="PS00028"/>
    </source>
</evidence>
<keyword evidence="3" id="KW-0862">Zinc</keyword>
<keyword evidence="7" id="KW-1185">Reference proteome</keyword>
<dbReference type="InterPro" id="IPR026811">
    <property type="entry name" value="CIZ1"/>
</dbReference>
<evidence type="ECO:0000313" key="6">
    <source>
        <dbReference type="EMBL" id="DBA21364.1"/>
    </source>
</evidence>
<organism evidence="6 7">
    <name type="scientific">Pyxicephalus adspersus</name>
    <name type="common">African bullfrog</name>
    <dbReference type="NCBI Taxonomy" id="30357"/>
    <lineage>
        <taxon>Eukaryota</taxon>
        <taxon>Metazoa</taxon>
        <taxon>Chordata</taxon>
        <taxon>Craniata</taxon>
        <taxon>Vertebrata</taxon>
        <taxon>Euteleostomi</taxon>
        <taxon>Amphibia</taxon>
        <taxon>Batrachia</taxon>
        <taxon>Anura</taxon>
        <taxon>Neobatrachia</taxon>
        <taxon>Ranoidea</taxon>
        <taxon>Pyxicephalidae</taxon>
        <taxon>Pyxicephalinae</taxon>
        <taxon>Pyxicephalus</taxon>
    </lineage>
</organism>
<keyword evidence="2" id="KW-0863">Zinc-finger</keyword>
<dbReference type="PANTHER" id="PTHR15491:SF9">
    <property type="entry name" value="CIP1-INTERACTING ZINC FINGER PROTEIN"/>
    <property type="match status" value="1"/>
</dbReference>
<dbReference type="PANTHER" id="PTHR15491">
    <property type="match status" value="1"/>
</dbReference>
<feature type="domain" description="C2H2-type" evidence="5">
    <location>
        <begin position="385"/>
        <end position="407"/>
    </location>
</feature>
<evidence type="ECO:0000256" key="2">
    <source>
        <dbReference type="ARBA" id="ARBA00022771"/>
    </source>
</evidence>
<dbReference type="InterPro" id="IPR003604">
    <property type="entry name" value="Matrin/U1-like-C_Znf_C2H2"/>
</dbReference>
<sequence length="659" mass="73752">MFNQQQQQFHQLIQLQHLLQQHQHTVQPAAHHPPTTQHALSAQHAAARPIPNPVQQPQQLLNLRPASSARLLNTHPMIQQALIMQHMQAGNFRGLSMVAPPMPPFFPTAARHSILGIPPMGVTVKAPSMPFPTLPFSQPRHYHKDHYKGPDNKRDSEQSSSLSDTNSEKNNAELPPTASKADENITSEDTENLTECSITEPLEPSAKRARSSESGKDEASFTVEGTAQKGAVAEERSVESQSPEGISGGRALKVTIQLRSESRTTALQPACPEKNSTGESSVQSQQRFCCYVCKTNYHSLQNFQSHLVTAQHQNKIMEIEHLSNACLVTLLPTARESQSIVGSRDGRKKQLRWCNVCQVHFSCEIIKHRRTQEHKMAKRSLRPFCTVCSRHFKTPRKFVEHMKSPAHKQKSQEVKLCEKEPWNMEESDELITVDAVGCFEEEDDEDEEEEEISADDAEDTEFFTVQGDDRGVDHDEGDKYNPDTAYGLDYMVPVEGYLCRLCHKFYPSDSAARLKHCKSLMHFQKIQRYKTAKNRMTSNGGISSLKLEDEQEKIASTTSHGDGDLVTPAVENSTEPTKLASENRSRVNIATGNEDCNAGFDTVVGTSEEDSGYLMEPEMLFVKSEHNSEVEKATVGEISCRDRTPSPICHNFVLTSNVN</sequence>
<keyword evidence="1" id="KW-0479">Metal-binding</keyword>
<proteinExistence type="predicted"/>
<evidence type="ECO:0000256" key="1">
    <source>
        <dbReference type="ARBA" id="ARBA00022723"/>
    </source>
</evidence>
<dbReference type="EMBL" id="DYDO01000007">
    <property type="protein sequence ID" value="DBA21364.1"/>
    <property type="molecule type" value="Genomic_DNA"/>
</dbReference>
<dbReference type="SMART" id="SM00451">
    <property type="entry name" value="ZnF_U1"/>
    <property type="match status" value="3"/>
</dbReference>
<feature type="compositionally biased region" description="Acidic residues" evidence="4">
    <location>
        <begin position="444"/>
        <end position="461"/>
    </location>
</feature>
<feature type="compositionally biased region" description="Basic and acidic residues" evidence="4">
    <location>
        <begin position="467"/>
        <end position="479"/>
    </location>
</feature>
<dbReference type="Gene3D" id="3.30.160.60">
    <property type="entry name" value="Classic Zinc Finger"/>
    <property type="match status" value="1"/>
</dbReference>
<feature type="region of interest" description="Disordered" evidence="4">
    <location>
        <begin position="134"/>
        <end position="251"/>
    </location>
</feature>
<dbReference type="GO" id="GO:0005634">
    <property type="term" value="C:nucleus"/>
    <property type="evidence" value="ECO:0007669"/>
    <property type="project" value="TreeGrafter"/>
</dbReference>